<dbReference type="PANTHER" id="PTHR43593:SF1">
    <property type="entry name" value="INOSITOL 2-DEHYDROGENASE"/>
    <property type="match status" value="1"/>
</dbReference>
<evidence type="ECO:0000259" key="2">
    <source>
        <dbReference type="Pfam" id="PF01408"/>
    </source>
</evidence>
<dbReference type="Gene3D" id="3.40.50.720">
    <property type="entry name" value="NAD(P)-binding Rossmann-like Domain"/>
    <property type="match status" value="1"/>
</dbReference>
<dbReference type="EMBL" id="BAABZQ010000001">
    <property type="protein sequence ID" value="GAA6501508.1"/>
    <property type="molecule type" value="Genomic_DNA"/>
</dbReference>
<comment type="similarity">
    <text evidence="1">Belongs to the Gfo/Idh/MocA family.</text>
</comment>
<sequence length="338" mass="37255">MLRVGIIGVGAMGTQHFLRLMTRINNATVTAVSDVNEARAREVTAPYESVRFMADPIALIRDTEVDAIVIVSADKTHEEFCLEALRLKKFIFCEKPLSASSEGARKVVDAEMAGGKRLIQLGFNRRFDEAYQELKELVVSGRLGEPLVAHCAHRNADYPEAFDDVVAVTGTAIHEIDTMSWLVGDYFTKAQVIFPKTTKYSKNPNLHDPQIVLLTTSSGMVITAEIWVNCQYAYDIRCEVLCEDGTATLPRHARVNVCTKNSSSVGMTSDGLGFFEESYNREFQAWVDACNEDTYCAAAASAWDGYCAAVTTDACLKSQISGGIEDVPLTDRPDFYKG</sequence>
<dbReference type="Proteomes" id="UP001600941">
    <property type="component" value="Unassembled WGS sequence"/>
</dbReference>
<proteinExistence type="inferred from homology"/>
<protein>
    <submittedName>
        <fullName evidence="4">Bifunctional inositol 2-dehydrogenase/D-chiro-inositol 1-dehydrogenase</fullName>
    </submittedName>
</protein>
<evidence type="ECO:0000313" key="4">
    <source>
        <dbReference type="EMBL" id="GAA6501508.1"/>
    </source>
</evidence>
<dbReference type="SUPFAM" id="SSF55347">
    <property type="entry name" value="Glyceraldehyde-3-phosphate dehydrogenase-like, C-terminal domain"/>
    <property type="match status" value="1"/>
</dbReference>
<keyword evidence="5" id="KW-1185">Reference proteome</keyword>
<evidence type="ECO:0000313" key="5">
    <source>
        <dbReference type="Proteomes" id="UP001600941"/>
    </source>
</evidence>
<name>A0ABQ0BY87_9FIRM</name>
<organism evidence="4 5">
    <name type="scientific">Blautia parvula</name>
    <dbReference type="NCBI Taxonomy" id="2877527"/>
    <lineage>
        <taxon>Bacteria</taxon>
        <taxon>Bacillati</taxon>
        <taxon>Bacillota</taxon>
        <taxon>Clostridia</taxon>
        <taxon>Lachnospirales</taxon>
        <taxon>Lachnospiraceae</taxon>
        <taxon>Blautia</taxon>
    </lineage>
</organism>
<dbReference type="InterPro" id="IPR036291">
    <property type="entry name" value="NAD(P)-bd_dom_sf"/>
</dbReference>
<dbReference type="InterPro" id="IPR050424">
    <property type="entry name" value="Gfo-Idh-MocA_inositol_DH"/>
</dbReference>
<dbReference type="SUPFAM" id="SSF51735">
    <property type="entry name" value="NAD(P)-binding Rossmann-fold domains"/>
    <property type="match status" value="1"/>
</dbReference>
<comment type="caution">
    <text evidence="4">The sequence shown here is derived from an EMBL/GenBank/DDBJ whole genome shotgun (WGS) entry which is preliminary data.</text>
</comment>
<gene>
    <name evidence="4" type="primary">iolG_3</name>
    <name evidence="4" type="ORF">K340107D12_43240</name>
</gene>
<feature type="domain" description="Gfo/Idh/MocA-like oxidoreductase C-terminal" evidence="3">
    <location>
        <begin position="135"/>
        <end position="322"/>
    </location>
</feature>
<dbReference type="Gene3D" id="3.30.360.10">
    <property type="entry name" value="Dihydrodipicolinate Reductase, domain 2"/>
    <property type="match status" value="1"/>
</dbReference>
<dbReference type="Pfam" id="PF01408">
    <property type="entry name" value="GFO_IDH_MocA"/>
    <property type="match status" value="1"/>
</dbReference>
<dbReference type="PANTHER" id="PTHR43593">
    <property type="match status" value="1"/>
</dbReference>
<dbReference type="RefSeq" id="WP_227211212.1">
    <property type="nucleotide sequence ID" value="NZ_BAABZQ010000001.1"/>
</dbReference>
<evidence type="ECO:0000256" key="1">
    <source>
        <dbReference type="ARBA" id="ARBA00010928"/>
    </source>
</evidence>
<dbReference type="InterPro" id="IPR000683">
    <property type="entry name" value="Gfo/Idh/MocA-like_OxRdtase_N"/>
</dbReference>
<dbReference type="InterPro" id="IPR004104">
    <property type="entry name" value="Gfo/Idh/MocA-like_OxRdtase_C"/>
</dbReference>
<reference evidence="4 5" key="1">
    <citation type="submission" date="2024-04" db="EMBL/GenBank/DDBJ databases">
        <title>Defined microbial consortia suppress multidrug-resistant proinflammatory Enterobacteriaceae via ecological control.</title>
        <authorList>
            <person name="Furuichi M."/>
            <person name="Kawaguchi T."/>
            <person name="Pust M."/>
            <person name="Yasuma K."/>
            <person name="Plichta D."/>
            <person name="Hasegawa N."/>
            <person name="Ohya T."/>
            <person name="Bhattarai S."/>
            <person name="Sasajima S."/>
            <person name="Aoto Y."/>
            <person name="Tuganbaev T."/>
            <person name="Yaginuma M."/>
            <person name="Ueda M."/>
            <person name="Okahashi N."/>
            <person name="Amafuji K."/>
            <person name="Kiridooshi Y."/>
            <person name="Sugita K."/>
            <person name="Strazar M."/>
            <person name="Skelly A."/>
            <person name="Suda W."/>
            <person name="Hattori M."/>
            <person name="Nakamoto N."/>
            <person name="Caballero S."/>
            <person name="Norman J."/>
            <person name="Olle B."/>
            <person name="Tanoue T."/>
            <person name="Arita M."/>
            <person name="Bucci V."/>
            <person name="Atarashi K."/>
            <person name="Xavier R."/>
            <person name="Honda K."/>
        </authorList>
    </citation>
    <scope>NUCLEOTIDE SEQUENCE [LARGE SCALE GENOMIC DNA]</scope>
    <source>
        <strain evidence="5">k34-0107-D12</strain>
    </source>
</reference>
<feature type="domain" description="Gfo/Idh/MocA-like oxidoreductase N-terminal" evidence="2">
    <location>
        <begin position="2"/>
        <end position="118"/>
    </location>
</feature>
<dbReference type="Pfam" id="PF02894">
    <property type="entry name" value="GFO_IDH_MocA_C"/>
    <property type="match status" value="1"/>
</dbReference>
<accession>A0ABQ0BY87</accession>
<evidence type="ECO:0000259" key="3">
    <source>
        <dbReference type="Pfam" id="PF02894"/>
    </source>
</evidence>